<sequence length="1213" mass="134667">MESIIARALEYTLKYWLKSFSRDQFKLQGHTAQLSNLDINGDALHASVGFPSALNVTTSKVGKLEITLPSLSYVQTEPIVVQIDRLDLVLEENIDADDIKNSEGTQPSTASGKGSGYGYADKIADGMTLQVGIVNLLLETRGGSRQQGGGATWASPLASVTIRNLLLYTTNENWQVVNLKEAREFSNGKKCIYVFKKLEWESLSVDLLPHPDMFSDLRFTNSDKESSRDDDGAKRLFFGGERFLEGVSGQAYITVKRTEQNSPLGLEVQFRIPEAVCPSLSEPGLRAFLRFMTGLYVCLNRGDVDPMARQNSTETAGLSLVSIIVDHIFLCIKDAEFQLELLMQSLFFSRSSISDGKKTNQLSRVMIGGLFLRDTFSRPPCTLIQPSMYDFEEQSLSVPEFGENFCPAIYPLGDKLWRVDMHPLICIHSLQTNPTPTPPSLASQTVIQCQPLLINLHEESCLRICSFLADGIVVNPGAVLPDFSVNSFVLNLKSFDLTVPLDSERFSDITGVEKYPSETGFSGARLGLKNLVFSQSPSLNCNLLNLDKDPVCFSFWPYQPIDASQKKWTTQASHISLSLETYNELTVQKKHSDFSLDLWTCVEVQDMCFEAAMVTCDGTPLMTLPPPDGIVRIGVSCKRCISNTSVEQLFFVLDLYSYFGRVSEKIAKIGKSSKQNKDGSLKEQLIEKVPSDTSVSLTLNELQLKFLESSLHDVQGMPLVQFGAEDLFVKITHRSLGGAFAVSTSLTWDSVLVNCVDTDGLLTHENGIEAGINHELLENRNEFPHMRAVFWTDNQRKYSKKTHPFLELSMIHVMPYNVKDMECHCLTVSSKISDVRLGGGMNYTEALLHRFGIFGADGGPGEGLLKGINNLSSGPLANLFKSSHLITINQEKDGCLENKDLMGLSELGKPDDIDVCIELKDWLFALEGSQDIGEDQLYYNVNGTRREERFWQTTFKVLQVKFKSNPEKSDRSGKRGIHNYPMESIKVSVEGLQALKPRNNILHPSALLKENNLSNSQISDTVETGRDNGGINLETSMVISQDEKNLDTTSWAVENIKFSVKDPIEAVATKDELEQLLFLCRSEVDSIGRIVAGIIRILKLEESFGKGAINQLRNLGTDGLDQLLSPKKLSSQRSNGAIDLFDSNIINGSLHHNLDATVSSLQTVLSESQEKCATLVVELSNPDISRQHLADIKQLNQNLESLQALVTKLRTQI</sequence>
<evidence type="ECO:0000256" key="1">
    <source>
        <dbReference type="SAM" id="Coils"/>
    </source>
</evidence>
<accession>A0A0K9NPC0</accession>
<dbReference type="STRING" id="29655.A0A0K9NPC0"/>
<dbReference type="PANTHER" id="PTHR22774:SF11">
    <property type="entry name" value="CHOREIN N-TERMINAL DOMAIN-CONTAINING PROTEIN"/>
    <property type="match status" value="1"/>
</dbReference>
<reference evidence="3" key="1">
    <citation type="journal article" date="2016" name="Nature">
        <title>The genome of the seagrass Zostera marina reveals angiosperm adaptation to the sea.</title>
        <authorList>
            <person name="Olsen J.L."/>
            <person name="Rouze P."/>
            <person name="Verhelst B."/>
            <person name="Lin Y.-C."/>
            <person name="Bayer T."/>
            <person name="Collen J."/>
            <person name="Dattolo E."/>
            <person name="De Paoli E."/>
            <person name="Dittami S."/>
            <person name="Maumus F."/>
            <person name="Michel G."/>
            <person name="Kersting A."/>
            <person name="Lauritano C."/>
            <person name="Lohaus R."/>
            <person name="Toepel M."/>
            <person name="Tonon T."/>
            <person name="Vanneste K."/>
            <person name="Amirebrahimi M."/>
            <person name="Brakel J."/>
            <person name="Bostroem C."/>
            <person name="Chovatia M."/>
            <person name="Grimwood J."/>
            <person name="Jenkins J.W."/>
            <person name="Jueterbock A."/>
            <person name="Mraz A."/>
            <person name="Stam W.T."/>
            <person name="Tice H."/>
            <person name="Bornberg-Bauer E."/>
            <person name="Green P.J."/>
            <person name="Pearson G.A."/>
            <person name="Procaccini G."/>
            <person name="Duarte C.M."/>
            <person name="Schmutz J."/>
            <person name="Reusch T.B.H."/>
            <person name="Van de Peer Y."/>
        </authorList>
    </citation>
    <scope>NUCLEOTIDE SEQUENCE [LARGE SCALE GENOMIC DNA]</scope>
    <source>
        <strain evidence="3">cv. Finnish</strain>
    </source>
</reference>
<dbReference type="AlphaFoldDB" id="A0A0K9NPC0"/>
<dbReference type="OrthoDB" id="43807at2759"/>
<evidence type="ECO:0000313" key="3">
    <source>
        <dbReference type="Proteomes" id="UP000036987"/>
    </source>
</evidence>
<dbReference type="OMA" id="QKCAEDI"/>
<evidence type="ECO:0000313" key="2">
    <source>
        <dbReference type="EMBL" id="KMZ58599.1"/>
    </source>
</evidence>
<comment type="caution">
    <text evidence="2">The sequence shown here is derived from an EMBL/GenBank/DDBJ whole genome shotgun (WGS) entry which is preliminary data.</text>
</comment>
<feature type="coiled-coil region" evidence="1">
    <location>
        <begin position="1185"/>
        <end position="1212"/>
    </location>
</feature>
<organism evidence="2 3">
    <name type="scientific">Zostera marina</name>
    <name type="common">Eelgrass</name>
    <dbReference type="NCBI Taxonomy" id="29655"/>
    <lineage>
        <taxon>Eukaryota</taxon>
        <taxon>Viridiplantae</taxon>
        <taxon>Streptophyta</taxon>
        <taxon>Embryophyta</taxon>
        <taxon>Tracheophyta</taxon>
        <taxon>Spermatophyta</taxon>
        <taxon>Magnoliopsida</taxon>
        <taxon>Liliopsida</taxon>
        <taxon>Zosteraceae</taxon>
        <taxon>Zostera</taxon>
    </lineage>
</organism>
<dbReference type="Proteomes" id="UP000036987">
    <property type="component" value="Unassembled WGS sequence"/>
</dbReference>
<gene>
    <name evidence="2" type="ORF">ZOSMA_75G00320</name>
</gene>
<dbReference type="PANTHER" id="PTHR22774">
    <property type="entry name" value="CHOREIN N-TERMINAL DOMAIN-CONTAINING PROTEIN"/>
    <property type="match status" value="1"/>
</dbReference>
<protein>
    <submittedName>
        <fullName evidence="2">Uncharacterized protein</fullName>
    </submittedName>
</protein>
<keyword evidence="3" id="KW-1185">Reference proteome</keyword>
<dbReference type="InterPro" id="IPR026728">
    <property type="entry name" value="BLTP3A/B"/>
</dbReference>
<name>A0A0K9NPC0_ZOSMR</name>
<dbReference type="EMBL" id="LFYR01001913">
    <property type="protein sequence ID" value="KMZ58599.1"/>
    <property type="molecule type" value="Genomic_DNA"/>
</dbReference>
<proteinExistence type="predicted"/>
<dbReference type="Pfam" id="PF24917">
    <property type="entry name" value="BLTP3A_B"/>
    <property type="match status" value="1"/>
</dbReference>
<keyword evidence="1" id="KW-0175">Coiled coil</keyword>